<dbReference type="NCBIfam" id="TIGR03534">
    <property type="entry name" value="RF_mod_PrmC"/>
    <property type="match status" value="1"/>
</dbReference>
<organism evidence="8 9">
    <name type="scientific">Oceanobacillus polygoni</name>
    <dbReference type="NCBI Taxonomy" id="1235259"/>
    <lineage>
        <taxon>Bacteria</taxon>
        <taxon>Bacillati</taxon>
        <taxon>Bacillota</taxon>
        <taxon>Bacilli</taxon>
        <taxon>Bacillales</taxon>
        <taxon>Bacillaceae</taxon>
        <taxon>Oceanobacillus</taxon>
    </lineage>
</organism>
<comment type="caution">
    <text evidence="8">The sequence shown here is derived from an EMBL/GenBank/DDBJ whole genome shotgun (WGS) entry which is preliminary data.</text>
</comment>
<dbReference type="CDD" id="cd02440">
    <property type="entry name" value="AdoMet_MTases"/>
    <property type="match status" value="1"/>
</dbReference>
<dbReference type="EC" id="2.1.1.297" evidence="4"/>
<evidence type="ECO:0000256" key="1">
    <source>
        <dbReference type="ARBA" id="ARBA00022603"/>
    </source>
</evidence>
<proteinExistence type="inferred from homology"/>
<dbReference type="InterPro" id="IPR004556">
    <property type="entry name" value="HemK-like"/>
</dbReference>
<feature type="binding site" evidence="4">
    <location>
        <position position="148"/>
    </location>
    <ligand>
        <name>S-adenosyl-L-methionine</name>
        <dbReference type="ChEBI" id="CHEBI:59789"/>
    </ligand>
</feature>
<dbReference type="Proteomes" id="UP001138793">
    <property type="component" value="Unassembled WGS sequence"/>
</dbReference>
<dbReference type="InterPro" id="IPR002052">
    <property type="entry name" value="DNA_methylase_N6_adenine_CS"/>
</dbReference>
<feature type="coiled-coil region" evidence="5">
    <location>
        <begin position="147"/>
        <end position="174"/>
    </location>
</feature>
<dbReference type="SUPFAM" id="SSF53335">
    <property type="entry name" value="S-adenosyl-L-methionine-dependent methyltransferases"/>
    <property type="match status" value="1"/>
</dbReference>
<dbReference type="PANTHER" id="PTHR18895:SF74">
    <property type="entry name" value="MTRF1L RELEASE FACTOR GLUTAMINE METHYLTRANSFERASE"/>
    <property type="match status" value="1"/>
</dbReference>
<dbReference type="Gene3D" id="3.40.50.150">
    <property type="entry name" value="Vaccinia Virus protein VP39"/>
    <property type="match status" value="1"/>
</dbReference>
<dbReference type="RefSeq" id="WP_149475161.1">
    <property type="nucleotide sequence ID" value="NZ_JAGGMB010000001.1"/>
</dbReference>
<feature type="binding site" evidence="4">
    <location>
        <begin position="125"/>
        <end position="129"/>
    </location>
    <ligand>
        <name>S-adenosyl-L-methionine</name>
        <dbReference type="ChEBI" id="CHEBI:59789"/>
    </ligand>
</feature>
<dbReference type="InterPro" id="IPR050320">
    <property type="entry name" value="N5-glutamine_MTase"/>
</dbReference>
<dbReference type="HAMAP" id="MF_02126">
    <property type="entry name" value="RF_methyltr_PrmC"/>
    <property type="match status" value="1"/>
</dbReference>
<protein>
    <recommendedName>
        <fullName evidence="4">Release factor glutamine methyltransferase</fullName>
        <shortName evidence="4">RF MTase</shortName>
        <ecNumber evidence="4">2.1.1.297</ecNumber>
    </recommendedName>
    <alternativeName>
        <fullName evidence="4">N5-glutamine methyltransferase PrmC</fullName>
    </alternativeName>
    <alternativeName>
        <fullName evidence="4">Protein-(glutamine-N5) MTase PrmC</fullName>
    </alternativeName>
    <alternativeName>
        <fullName evidence="4">Protein-glutamine N-methyltransferase PrmC</fullName>
    </alternativeName>
</protein>
<name>A0A9X0YP42_9BACI</name>
<dbReference type="NCBIfam" id="TIGR00536">
    <property type="entry name" value="hemK_fam"/>
    <property type="match status" value="1"/>
</dbReference>
<dbReference type="GO" id="GO:0003676">
    <property type="term" value="F:nucleic acid binding"/>
    <property type="evidence" value="ECO:0007669"/>
    <property type="project" value="InterPro"/>
</dbReference>
<dbReference type="InterPro" id="IPR025714">
    <property type="entry name" value="Methyltranfer_dom"/>
</dbReference>
<dbReference type="InterPro" id="IPR029063">
    <property type="entry name" value="SAM-dependent_MTases_sf"/>
</dbReference>
<accession>A0A9X0YP42</accession>
<keyword evidence="2 4" id="KW-0808">Transferase</keyword>
<dbReference type="EMBL" id="JAGGMB010000001">
    <property type="protein sequence ID" value="MBP2076232.1"/>
    <property type="molecule type" value="Genomic_DNA"/>
</dbReference>
<evidence type="ECO:0000313" key="9">
    <source>
        <dbReference type="Proteomes" id="UP001138793"/>
    </source>
</evidence>
<keyword evidence="9" id="KW-1185">Reference proteome</keyword>
<evidence type="ECO:0000256" key="4">
    <source>
        <dbReference type="HAMAP-Rule" id="MF_02126"/>
    </source>
</evidence>
<dbReference type="InterPro" id="IPR040758">
    <property type="entry name" value="PrmC_N"/>
</dbReference>
<comment type="function">
    <text evidence="4">Methylates the class 1 translation termination release factors RF1/PrfA and RF2/PrfB on the glutamine residue of the universally conserved GGQ motif.</text>
</comment>
<evidence type="ECO:0000313" key="8">
    <source>
        <dbReference type="EMBL" id="MBP2076232.1"/>
    </source>
</evidence>
<gene>
    <name evidence="4" type="primary">prmC</name>
    <name evidence="8" type="ORF">J2Z64_000443</name>
</gene>
<feature type="binding site" evidence="4">
    <location>
        <position position="192"/>
    </location>
    <ligand>
        <name>S-adenosyl-L-methionine</name>
        <dbReference type="ChEBI" id="CHEBI:59789"/>
    </ligand>
</feature>
<feature type="binding site" evidence="4">
    <location>
        <begin position="192"/>
        <end position="195"/>
    </location>
    <ligand>
        <name>substrate</name>
    </ligand>
</feature>
<feature type="domain" description="Methyltransferase" evidence="6">
    <location>
        <begin position="117"/>
        <end position="264"/>
    </location>
</feature>
<dbReference type="Pfam" id="PF13847">
    <property type="entry name" value="Methyltransf_31"/>
    <property type="match status" value="1"/>
</dbReference>
<evidence type="ECO:0000259" key="6">
    <source>
        <dbReference type="Pfam" id="PF13847"/>
    </source>
</evidence>
<dbReference type="GO" id="GO:0032259">
    <property type="term" value="P:methylation"/>
    <property type="evidence" value="ECO:0007669"/>
    <property type="project" value="UniProtKB-KW"/>
</dbReference>
<dbReference type="OrthoDB" id="9800643at2"/>
<comment type="similarity">
    <text evidence="4">Belongs to the protein N5-glutamine methyltransferase family. PrmC subfamily.</text>
</comment>
<evidence type="ECO:0000256" key="5">
    <source>
        <dbReference type="SAM" id="Coils"/>
    </source>
</evidence>
<keyword evidence="1 4" id="KW-0489">Methyltransferase</keyword>
<evidence type="ECO:0000256" key="2">
    <source>
        <dbReference type="ARBA" id="ARBA00022679"/>
    </source>
</evidence>
<reference evidence="8" key="1">
    <citation type="submission" date="2021-03" db="EMBL/GenBank/DDBJ databases">
        <title>Genomic Encyclopedia of Type Strains, Phase IV (KMG-IV): sequencing the most valuable type-strain genomes for metagenomic binning, comparative biology and taxonomic classification.</title>
        <authorList>
            <person name="Goeker M."/>
        </authorList>
    </citation>
    <scope>NUCLEOTIDE SEQUENCE</scope>
    <source>
        <strain evidence="8">DSM 107338</strain>
    </source>
</reference>
<evidence type="ECO:0000256" key="3">
    <source>
        <dbReference type="ARBA" id="ARBA00022691"/>
    </source>
</evidence>
<dbReference type="Gene3D" id="1.10.8.10">
    <property type="entry name" value="DNA helicase RuvA subunit, C-terminal domain"/>
    <property type="match status" value="1"/>
</dbReference>
<dbReference type="GO" id="GO:0102559">
    <property type="term" value="F:peptide chain release factor N(5)-glutamine methyltransferase activity"/>
    <property type="evidence" value="ECO:0007669"/>
    <property type="project" value="UniProtKB-EC"/>
</dbReference>
<dbReference type="PANTHER" id="PTHR18895">
    <property type="entry name" value="HEMK METHYLTRANSFERASE"/>
    <property type="match status" value="1"/>
</dbReference>
<comment type="catalytic activity">
    <reaction evidence="4">
        <text>L-glutaminyl-[peptide chain release factor] + S-adenosyl-L-methionine = N(5)-methyl-L-glutaminyl-[peptide chain release factor] + S-adenosyl-L-homocysteine + H(+)</text>
        <dbReference type="Rhea" id="RHEA:42896"/>
        <dbReference type="Rhea" id="RHEA-COMP:10271"/>
        <dbReference type="Rhea" id="RHEA-COMP:10272"/>
        <dbReference type="ChEBI" id="CHEBI:15378"/>
        <dbReference type="ChEBI" id="CHEBI:30011"/>
        <dbReference type="ChEBI" id="CHEBI:57856"/>
        <dbReference type="ChEBI" id="CHEBI:59789"/>
        <dbReference type="ChEBI" id="CHEBI:61891"/>
        <dbReference type="EC" id="2.1.1.297"/>
    </reaction>
</comment>
<feature type="domain" description="Release factor glutamine methyltransferase N-terminal" evidence="7">
    <location>
        <begin position="9"/>
        <end position="78"/>
    </location>
</feature>
<evidence type="ECO:0000259" key="7">
    <source>
        <dbReference type="Pfam" id="PF17827"/>
    </source>
</evidence>
<dbReference type="PROSITE" id="PS00092">
    <property type="entry name" value="N6_MTASE"/>
    <property type="match status" value="1"/>
</dbReference>
<sequence length="289" mass="32307">MTQLQKQFEVLRWASLFLEKHGRESRVAEILLQHYLGVDRHQFYMLMREPVPTEVVDTFKAAVEKHAITGIPVQHLTGYEMFYGREYIVNEHVLIPRPETEELVQHITQSTDTSREKPLTIIDVGTGSGIIAITLALEIPNSIVYATDISEDALKVAKKNAKQLEANVHFLQGDFLQPAIEKGIQVDILVSNPPYIAKSEAPELSDTVKDFDPELALFAEANGLAAYQAIIDQAPKVTKTKATLAFEIGHEQSEAVHALIQETFSESTIYTIQDINGKDRIVAAKTTKK</sequence>
<dbReference type="Pfam" id="PF17827">
    <property type="entry name" value="PrmC_N"/>
    <property type="match status" value="1"/>
</dbReference>
<keyword evidence="3 4" id="KW-0949">S-adenosyl-L-methionine</keyword>
<feature type="binding site" evidence="4">
    <location>
        <position position="175"/>
    </location>
    <ligand>
        <name>S-adenosyl-L-methionine</name>
        <dbReference type="ChEBI" id="CHEBI:59789"/>
    </ligand>
</feature>
<dbReference type="AlphaFoldDB" id="A0A9X0YP42"/>
<dbReference type="InterPro" id="IPR019874">
    <property type="entry name" value="RF_methyltr_PrmC"/>
</dbReference>
<keyword evidence="5" id="KW-0175">Coiled coil</keyword>